<feature type="region of interest" description="Disordered" evidence="1">
    <location>
        <begin position="28"/>
        <end position="65"/>
    </location>
</feature>
<keyword evidence="3" id="KW-1185">Reference proteome</keyword>
<name>A0ABQ3EG00_9ACTN</name>
<organism evidence="2 3">
    <name type="scientific">Streptomyces chryseus</name>
    <dbReference type="NCBI Taxonomy" id="68186"/>
    <lineage>
        <taxon>Bacteria</taxon>
        <taxon>Bacillati</taxon>
        <taxon>Actinomycetota</taxon>
        <taxon>Actinomycetes</taxon>
        <taxon>Kitasatosporales</taxon>
        <taxon>Streptomycetaceae</taxon>
        <taxon>Streptomyces</taxon>
    </lineage>
</organism>
<comment type="caution">
    <text evidence="2">The sequence shown here is derived from an EMBL/GenBank/DDBJ whole genome shotgun (WGS) entry which is preliminary data.</text>
</comment>
<evidence type="ECO:0000313" key="2">
    <source>
        <dbReference type="EMBL" id="GHB33626.1"/>
    </source>
</evidence>
<proteinExistence type="predicted"/>
<dbReference type="EMBL" id="BMVO01000055">
    <property type="protein sequence ID" value="GHB33626.1"/>
    <property type="molecule type" value="Genomic_DNA"/>
</dbReference>
<accession>A0ABQ3EG00</accession>
<feature type="region of interest" description="Disordered" evidence="1">
    <location>
        <begin position="78"/>
        <end position="99"/>
    </location>
</feature>
<gene>
    <name evidence="2" type="ORF">GCM10010346_65990</name>
</gene>
<reference evidence="3" key="1">
    <citation type="journal article" date="2019" name="Int. J. Syst. Evol. Microbiol.">
        <title>The Global Catalogue of Microorganisms (GCM) 10K type strain sequencing project: providing services to taxonomists for standard genome sequencing and annotation.</title>
        <authorList>
            <consortium name="The Broad Institute Genomics Platform"/>
            <consortium name="The Broad Institute Genome Sequencing Center for Infectious Disease"/>
            <person name="Wu L."/>
            <person name="Ma J."/>
        </authorList>
    </citation>
    <scope>NUCLEOTIDE SEQUENCE [LARGE SCALE GENOMIC DNA]</scope>
    <source>
        <strain evidence="3">JCM 4737</strain>
    </source>
</reference>
<evidence type="ECO:0000313" key="3">
    <source>
        <dbReference type="Proteomes" id="UP000599437"/>
    </source>
</evidence>
<evidence type="ECO:0000256" key="1">
    <source>
        <dbReference type="SAM" id="MobiDB-lite"/>
    </source>
</evidence>
<protein>
    <submittedName>
        <fullName evidence="2">Uncharacterized protein</fullName>
    </submittedName>
</protein>
<sequence>MTNNGLTVYSTWSRSRCIGPACRIVGGSPAGSRHTIAASTPRSFRSDGAPRPETVRSGDGSPENVRVRQVARVPLDVSAGARWHGDRSAAHSAQPDGAS</sequence>
<feature type="compositionally biased region" description="Basic and acidic residues" evidence="1">
    <location>
        <begin position="44"/>
        <end position="56"/>
    </location>
</feature>
<dbReference type="Proteomes" id="UP000599437">
    <property type="component" value="Unassembled WGS sequence"/>
</dbReference>